<gene>
    <name evidence="1" type="ORF">O4220_01490</name>
</gene>
<keyword evidence="2" id="KW-1185">Reference proteome</keyword>
<organism evidence="1 2">
    <name type="scientific">Rhodococcus ruber</name>
    <dbReference type="NCBI Taxonomy" id="1830"/>
    <lineage>
        <taxon>Bacteria</taxon>
        <taxon>Bacillati</taxon>
        <taxon>Actinomycetota</taxon>
        <taxon>Actinomycetes</taxon>
        <taxon>Mycobacteriales</taxon>
        <taxon>Nocardiaceae</taxon>
        <taxon>Rhodococcus</taxon>
    </lineage>
</organism>
<protein>
    <submittedName>
        <fullName evidence="1">Uncharacterized protein</fullName>
    </submittedName>
</protein>
<dbReference type="RefSeq" id="WP_269601778.1">
    <property type="nucleotide sequence ID" value="NZ_JAPWIJ010000001.1"/>
</dbReference>
<proteinExistence type="predicted"/>
<name>A0ABT4MBQ9_9NOCA</name>
<reference evidence="1" key="1">
    <citation type="submission" date="2022-12" db="EMBL/GenBank/DDBJ databases">
        <authorList>
            <person name="Krivoruchko A.V."/>
            <person name="Elkin A."/>
        </authorList>
    </citation>
    <scope>NUCLEOTIDE SEQUENCE</scope>
    <source>
        <strain evidence="1">IEGM 1391</strain>
    </source>
</reference>
<dbReference type="Proteomes" id="UP001081071">
    <property type="component" value="Unassembled WGS sequence"/>
</dbReference>
<dbReference type="EMBL" id="JAPWIJ010000001">
    <property type="protein sequence ID" value="MCZ4517171.1"/>
    <property type="molecule type" value="Genomic_DNA"/>
</dbReference>
<sequence>MESDAVVWAESTDREQWWRTVVGVETSMRECSTADVLDQCRAEPLDDDIYPHTQQAA</sequence>
<comment type="caution">
    <text evidence="1">The sequence shown here is derived from an EMBL/GenBank/DDBJ whole genome shotgun (WGS) entry which is preliminary data.</text>
</comment>
<accession>A0ABT4MBQ9</accession>
<evidence type="ECO:0000313" key="2">
    <source>
        <dbReference type="Proteomes" id="UP001081071"/>
    </source>
</evidence>
<evidence type="ECO:0000313" key="1">
    <source>
        <dbReference type="EMBL" id="MCZ4517171.1"/>
    </source>
</evidence>